<dbReference type="Proteomes" id="UP000006512">
    <property type="component" value="Unassembled WGS sequence"/>
</dbReference>
<dbReference type="EMBL" id="GL883080">
    <property type="protein sequence ID" value="EGF89991.1"/>
    <property type="molecule type" value="Genomic_DNA"/>
</dbReference>
<gene>
    <name evidence="2" type="ORF">ABI_44180</name>
</gene>
<organism evidence="2 3">
    <name type="scientific">Asticcacaulis biprosthecium C19</name>
    <dbReference type="NCBI Taxonomy" id="715226"/>
    <lineage>
        <taxon>Bacteria</taxon>
        <taxon>Pseudomonadati</taxon>
        <taxon>Pseudomonadota</taxon>
        <taxon>Alphaproteobacteria</taxon>
        <taxon>Caulobacterales</taxon>
        <taxon>Caulobacteraceae</taxon>
        <taxon>Asticcacaulis</taxon>
    </lineage>
</organism>
<sequence>MPVPQSTRSETNRLDASQRDAGASRVLGPLRARRPSRKAATSASVNRNRAIGRIIAVVMQRCRCKEATTVTVASAMPDVAKAVRSPWRRRSSSAAQCSSCGRIMA</sequence>
<evidence type="ECO:0000313" key="2">
    <source>
        <dbReference type="EMBL" id="EGF89991.1"/>
    </source>
</evidence>
<reference evidence="3" key="1">
    <citation type="submission" date="2011-03" db="EMBL/GenBank/DDBJ databases">
        <title>Draft genome sequence of Brevundimonas diminuta.</title>
        <authorList>
            <person name="Brown P.J.B."/>
            <person name="Buechlein A."/>
            <person name="Hemmerich C."/>
            <person name="Brun Y.V."/>
        </authorList>
    </citation>
    <scope>NUCLEOTIDE SEQUENCE [LARGE SCALE GENOMIC DNA]</scope>
    <source>
        <strain evidence="3">C19</strain>
    </source>
</reference>
<protein>
    <submittedName>
        <fullName evidence="2">Uncharacterized protein</fullName>
    </submittedName>
</protein>
<name>F4QTC1_9CAUL</name>
<accession>F4QTC1</accession>
<evidence type="ECO:0000256" key="1">
    <source>
        <dbReference type="SAM" id="MobiDB-lite"/>
    </source>
</evidence>
<keyword evidence="3" id="KW-1185">Reference proteome</keyword>
<proteinExistence type="predicted"/>
<dbReference type="STRING" id="715226.ABI_44180"/>
<evidence type="ECO:0000313" key="3">
    <source>
        <dbReference type="Proteomes" id="UP000006512"/>
    </source>
</evidence>
<dbReference type="HOGENOM" id="CLU_2230924_0_0_5"/>
<dbReference type="AlphaFoldDB" id="F4QTC1"/>
<feature type="region of interest" description="Disordered" evidence="1">
    <location>
        <begin position="1"/>
        <end position="45"/>
    </location>
</feature>